<evidence type="ECO:0000313" key="2">
    <source>
        <dbReference type="EMBL" id="RRR98255.1"/>
    </source>
</evidence>
<dbReference type="InterPro" id="IPR011635">
    <property type="entry name" value="CARDB"/>
</dbReference>
<accession>A0A426UV80</accession>
<dbReference type="InterPro" id="IPR000421">
    <property type="entry name" value="FA58C"/>
</dbReference>
<keyword evidence="3" id="KW-1185">Reference proteome</keyword>
<dbReference type="InterPro" id="IPR033801">
    <property type="entry name" value="CBM6-CBM35-CBM36-like_1"/>
</dbReference>
<dbReference type="EMBL" id="RSEB01000004">
    <property type="protein sequence ID" value="RRR98255.1"/>
    <property type="molecule type" value="Genomic_DNA"/>
</dbReference>
<dbReference type="SMART" id="SM00710">
    <property type="entry name" value="PbH1"/>
    <property type="match status" value="6"/>
</dbReference>
<dbReference type="InterPro" id="IPR051941">
    <property type="entry name" value="BG_Antigen-Binding_Lectin"/>
</dbReference>
<protein>
    <submittedName>
        <fullName evidence="2">Glycosyl hydrolase</fullName>
    </submittedName>
</protein>
<feature type="domain" description="F5/8 type C" evidence="1">
    <location>
        <begin position="212"/>
        <end position="356"/>
    </location>
</feature>
<dbReference type="Pfam" id="PF22815">
    <property type="entry name" value="CatAgl_D1"/>
    <property type="match status" value="1"/>
</dbReference>
<dbReference type="SMART" id="SM00231">
    <property type="entry name" value="FA58C"/>
    <property type="match status" value="1"/>
</dbReference>
<dbReference type="Pfam" id="PF00754">
    <property type="entry name" value="F5_F8_type_C"/>
    <property type="match status" value="2"/>
</dbReference>
<dbReference type="InterPro" id="IPR006626">
    <property type="entry name" value="PbH1"/>
</dbReference>
<organism evidence="2 3">
    <name type="scientific">Glycomyces terrestris</name>
    <dbReference type="NCBI Taxonomy" id="2493553"/>
    <lineage>
        <taxon>Bacteria</taxon>
        <taxon>Bacillati</taxon>
        <taxon>Actinomycetota</taxon>
        <taxon>Actinomycetes</taxon>
        <taxon>Glycomycetales</taxon>
        <taxon>Glycomycetaceae</taxon>
        <taxon>Glycomyces</taxon>
    </lineage>
</organism>
<dbReference type="InterPro" id="IPR012334">
    <property type="entry name" value="Pectin_lyas_fold"/>
</dbReference>
<dbReference type="GO" id="GO:0016787">
    <property type="term" value="F:hydrolase activity"/>
    <property type="evidence" value="ECO:0007669"/>
    <property type="project" value="UniProtKB-KW"/>
</dbReference>
<dbReference type="GO" id="GO:0005975">
    <property type="term" value="P:carbohydrate metabolic process"/>
    <property type="evidence" value="ECO:0007669"/>
    <property type="project" value="UniProtKB-ARBA"/>
</dbReference>
<dbReference type="AlphaFoldDB" id="A0A426UV80"/>
<keyword evidence="2" id="KW-0378">Hydrolase</keyword>
<dbReference type="Pfam" id="PF07705">
    <property type="entry name" value="CARDB"/>
    <property type="match status" value="1"/>
</dbReference>
<evidence type="ECO:0000313" key="3">
    <source>
        <dbReference type="Proteomes" id="UP000277256"/>
    </source>
</evidence>
<dbReference type="PROSITE" id="PS50022">
    <property type="entry name" value="FA58C_3"/>
    <property type="match status" value="2"/>
</dbReference>
<dbReference type="InterPro" id="IPR008979">
    <property type="entry name" value="Galactose-bd-like_sf"/>
</dbReference>
<dbReference type="Gene3D" id="2.60.120.260">
    <property type="entry name" value="Galactose-binding domain-like"/>
    <property type="match status" value="3"/>
</dbReference>
<dbReference type="SUPFAM" id="SSF51126">
    <property type="entry name" value="Pectin lyase-like"/>
    <property type="match status" value="1"/>
</dbReference>
<dbReference type="InterPro" id="IPR055149">
    <property type="entry name" value="Agl_cat_D2"/>
</dbReference>
<dbReference type="OrthoDB" id="5476529at2"/>
<gene>
    <name evidence="2" type="ORF">EIW28_15185</name>
</gene>
<name>A0A426UV80_9ACTN</name>
<reference evidence="2 3" key="1">
    <citation type="submission" date="2018-12" db="EMBL/GenBank/DDBJ databases">
        <title>Glycomyces sp. YIM 121974 draft genome.</title>
        <authorList>
            <person name="Li Q."/>
        </authorList>
    </citation>
    <scope>NUCLEOTIDE SEQUENCE [LARGE SCALE GENOMIC DNA]</scope>
    <source>
        <strain evidence="2 3">YIM 121974</strain>
    </source>
</reference>
<comment type="caution">
    <text evidence="2">The sequence shown here is derived from an EMBL/GenBank/DDBJ whole genome shotgun (WGS) entry which is preliminary data.</text>
</comment>
<proteinExistence type="predicted"/>
<dbReference type="SUPFAM" id="SSF49785">
    <property type="entry name" value="Galactose-binding domain-like"/>
    <property type="match status" value="2"/>
</dbReference>
<dbReference type="Gene3D" id="2.60.40.10">
    <property type="entry name" value="Immunoglobulins"/>
    <property type="match status" value="2"/>
</dbReference>
<dbReference type="Proteomes" id="UP000277256">
    <property type="component" value="Unassembled WGS sequence"/>
</dbReference>
<sequence>MSSSLFTSPKSLTDRRLSIYWVVRETAPNGSGMRLPEQGAIMRLTRLALAAATAVAAVAAALVPAAAVHAADGTNLAAGKTMTASSHVQGYTAGSAADGNQGTYWESANGAFPQWLQVDLGATAEVSEIVLELPALPAWQTRTQTLEVRGSADGSDFTVLKASQGYTFNPDSGNTVTIAVPETDVRYVRLVVTANTGWPAAQVAEFEVYGEAGAPSQTGELAVGKPITASSTVHTYAAANANDGDVTTYWEGANGAYPSTLTVALGANAELDRVVVKLNPDPVWSPRTQTFAVLARDAGGGAFTEIKASAAYAFDPASGNTVTIPVSGTYGEIRLQFTGNTGAPNGQVAEFQVFGEAAPAPDLQVTDLSWSPAAPVETDAVTLSARVENTGEVASPASAVDLYLDGELAGSAAVGGLAAGAAATVNVPIGSLTAGDHEVAAAVDPNAAVVESDESNNEYTHAEPLAVGAITTSDLVAAAVTWTPSSPSAGDEVAFAVTIGNQGSLASASGAHGVTATLVNSETGAVVRTFTGSYSGVISAGGDSGPIGLGSWTAADGQYELQVAVAVDGNEHAVKQGNNTATRTLSVGRGADLPFTLDEAEHAATGGGAQILAPNREIGDLAGEASGRQAVVLDGTGEYVEFTTGTDTNTLVTRFAIPDAAGGGGTTATLNLYVDGRYLRQITLTSKYAWLYGAEASPNNSPSSGPARHVYDEANVLLDQVIPAGSTIRLQKDAANTAAYYAIDFISLEEVAPIANPDPSRYVQPAGFTHQDVQNALDRVRMDATGNLKGVYLPAGDYATAQKFQVYGKAVEIIGAGPWYTRFYAPQNQENTDVGFRAEASANGSVFSGFAYFGNYTTRIDGPGKVFDWQNVSDMTIDNTWTEHQVCMFWGSNMDGVRITDSRARNLFADAVNMTNGSTDNLVRNVESRASGDDSFALFAATDAGGGLQSGNVYENLTSILTWRAAGLAVYGGTGNTFRDIHIADTLVYSGITVSSLDFGYPMDGFGSSPTTDFENISVVRAGGHFWGPQTFPGIWIFSADKVFQGIRISDVDIVDPTYSGIMFQTKYTGGQAEFPVADTVFTDVSVTGARLSGDEFQAKSGIGVWVNEMPEAGQGPAVGEAVFNGLELSGNHEDIRNDTTTFELIIN</sequence>
<dbReference type="Pfam" id="PF22816">
    <property type="entry name" value="CatAgl_D2"/>
    <property type="match status" value="1"/>
</dbReference>
<dbReference type="Gene3D" id="2.160.20.10">
    <property type="entry name" value="Single-stranded right-handed beta-helix, Pectin lyase-like"/>
    <property type="match status" value="1"/>
</dbReference>
<dbReference type="CDD" id="cd14490">
    <property type="entry name" value="CBM6-CBM35-CBM36_like_1"/>
    <property type="match status" value="1"/>
</dbReference>
<dbReference type="InterPro" id="IPR011050">
    <property type="entry name" value="Pectin_lyase_fold/virulence"/>
</dbReference>
<dbReference type="InterPro" id="IPR013783">
    <property type="entry name" value="Ig-like_fold"/>
</dbReference>
<evidence type="ECO:0000259" key="1">
    <source>
        <dbReference type="PROSITE" id="PS50022"/>
    </source>
</evidence>
<feature type="domain" description="F5/8 type C" evidence="1">
    <location>
        <begin position="63"/>
        <end position="211"/>
    </location>
</feature>
<dbReference type="PANTHER" id="PTHR45713:SF6">
    <property type="entry name" value="F5_8 TYPE C DOMAIN-CONTAINING PROTEIN"/>
    <property type="match status" value="1"/>
</dbReference>
<dbReference type="CDD" id="cd00057">
    <property type="entry name" value="FA58C"/>
    <property type="match status" value="1"/>
</dbReference>
<dbReference type="PANTHER" id="PTHR45713">
    <property type="entry name" value="FTP DOMAIN-CONTAINING PROTEIN"/>
    <property type="match status" value="1"/>
</dbReference>